<comment type="caution">
    <text evidence="1">The sequence shown here is derived from an EMBL/GenBank/DDBJ whole genome shotgun (WGS) entry which is preliminary data.</text>
</comment>
<reference evidence="1" key="1">
    <citation type="submission" date="2014-08" db="EMBL/GenBank/DDBJ databases">
        <authorList>
            <person name="Murali S."/>
            <person name="Richards S."/>
            <person name="Bandaranaike D."/>
            <person name="Bellair M."/>
            <person name="Blankenburg K."/>
            <person name="Chao H."/>
            <person name="Dinh H."/>
            <person name="Doddapaneni H."/>
            <person name="Dugan-Rocha S."/>
            <person name="Elkadiri S."/>
            <person name="Gnanaolivu R."/>
            <person name="Hughes D."/>
            <person name="Lee S."/>
            <person name="Li M."/>
            <person name="Ming W."/>
            <person name="Munidasa M."/>
            <person name="Muniz J."/>
            <person name="Nguyen L."/>
            <person name="Osuji N."/>
            <person name="Pu L.-L."/>
            <person name="Puazo M."/>
            <person name="Skinner E."/>
            <person name="Qu C."/>
            <person name="Quiroz J."/>
            <person name="Raj R."/>
            <person name="Weissenberger G."/>
            <person name="Xin Y."/>
            <person name="Zou X."/>
            <person name="Han Y."/>
            <person name="Worley K."/>
            <person name="Muzny D."/>
            <person name="Gibbs R."/>
        </authorList>
    </citation>
    <scope>NUCLEOTIDE SEQUENCE</scope>
    <source>
        <strain evidence="1">HAZT.00-mixed</strain>
        <tissue evidence="1">Whole organism</tissue>
    </source>
</reference>
<dbReference type="OrthoDB" id="6382074at2759"/>
<evidence type="ECO:0008006" key="2">
    <source>
        <dbReference type="Google" id="ProtNLM"/>
    </source>
</evidence>
<reference evidence="1" key="3">
    <citation type="submission" date="2019-06" db="EMBL/GenBank/DDBJ databases">
        <authorList>
            <person name="Poynton C."/>
            <person name="Hasenbein S."/>
            <person name="Benoit J.B."/>
            <person name="Sepulveda M.S."/>
            <person name="Poelchau M.F."/>
            <person name="Murali S.C."/>
            <person name="Chen S."/>
            <person name="Glastad K.M."/>
            <person name="Werren J.H."/>
            <person name="Vineis J.H."/>
            <person name="Bowen J.L."/>
            <person name="Friedrich M."/>
            <person name="Jones J."/>
            <person name="Robertson H.M."/>
            <person name="Feyereisen R."/>
            <person name="Mechler-Hickson A."/>
            <person name="Mathers N."/>
            <person name="Lee C.E."/>
            <person name="Colbourne J.K."/>
            <person name="Biales A."/>
            <person name="Johnston J.S."/>
            <person name="Wellborn G.A."/>
            <person name="Rosendale A.J."/>
            <person name="Cridge A.G."/>
            <person name="Munoz-Torres M.C."/>
            <person name="Bain P.A."/>
            <person name="Manny A.R."/>
            <person name="Major K.M."/>
            <person name="Lambert F.N."/>
            <person name="Vulpe C.D."/>
            <person name="Tuck P."/>
            <person name="Blalock B.J."/>
            <person name="Lin Y.-Y."/>
            <person name="Smith M.E."/>
            <person name="Ochoa-Acuna H."/>
            <person name="Chen M.-J.M."/>
            <person name="Childers C.P."/>
            <person name="Qu J."/>
            <person name="Dugan S."/>
            <person name="Lee S.L."/>
            <person name="Chao H."/>
            <person name="Dinh H."/>
            <person name="Han Y."/>
            <person name="Doddapaneni H."/>
            <person name="Worley K.C."/>
            <person name="Muzny D.M."/>
            <person name="Gibbs R.A."/>
            <person name="Richards S."/>
        </authorList>
    </citation>
    <scope>NUCLEOTIDE SEQUENCE</scope>
    <source>
        <strain evidence="1">HAZT.00-mixed</strain>
        <tissue evidence="1">Whole organism</tissue>
    </source>
</reference>
<reference evidence="1" key="2">
    <citation type="journal article" date="2018" name="Environ. Sci. Technol.">
        <title>The Toxicogenome of Hyalella azteca: A Model for Sediment Ecotoxicology and Evolutionary Toxicology.</title>
        <authorList>
            <person name="Poynton H.C."/>
            <person name="Hasenbein S."/>
            <person name="Benoit J.B."/>
            <person name="Sepulveda M.S."/>
            <person name="Poelchau M.F."/>
            <person name="Hughes D.S.T."/>
            <person name="Murali S.C."/>
            <person name="Chen S."/>
            <person name="Glastad K.M."/>
            <person name="Goodisman M.A.D."/>
            <person name="Werren J.H."/>
            <person name="Vineis J.H."/>
            <person name="Bowen J.L."/>
            <person name="Friedrich M."/>
            <person name="Jones J."/>
            <person name="Robertson H.M."/>
            <person name="Feyereisen R."/>
            <person name="Mechler-Hickson A."/>
            <person name="Mathers N."/>
            <person name="Lee C.E."/>
            <person name="Colbourne J.K."/>
            <person name="Biales A."/>
            <person name="Johnston J.S."/>
            <person name="Wellborn G.A."/>
            <person name="Rosendale A.J."/>
            <person name="Cridge A.G."/>
            <person name="Munoz-Torres M.C."/>
            <person name="Bain P.A."/>
            <person name="Manny A.R."/>
            <person name="Major K.M."/>
            <person name="Lambert F.N."/>
            <person name="Vulpe C.D."/>
            <person name="Tuck P."/>
            <person name="Blalock B.J."/>
            <person name="Lin Y.Y."/>
            <person name="Smith M.E."/>
            <person name="Ochoa-Acuna H."/>
            <person name="Chen M.M."/>
            <person name="Childers C.P."/>
            <person name="Qu J."/>
            <person name="Dugan S."/>
            <person name="Lee S.L."/>
            <person name="Chao H."/>
            <person name="Dinh H."/>
            <person name="Han Y."/>
            <person name="Doddapaneni H."/>
            <person name="Worley K.C."/>
            <person name="Muzny D.M."/>
            <person name="Gibbs R.A."/>
            <person name="Richards S."/>
        </authorList>
    </citation>
    <scope>NUCLEOTIDE SEQUENCE</scope>
    <source>
        <strain evidence="1">HAZT.00-mixed</strain>
        <tissue evidence="1">Whole organism</tissue>
    </source>
</reference>
<dbReference type="PANTHER" id="PTHR47501:SF5">
    <property type="entry name" value="HAT C-TERMINAL DIMERISATION DOMAIN-CONTAINING PROTEIN"/>
    <property type="match status" value="1"/>
</dbReference>
<dbReference type="InterPro" id="IPR012337">
    <property type="entry name" value="RNaseH-like_sf"/>
</dbReference>
<gene>
    <name evidence="1" type="ORF">HAZT_HAZT005998</name>
</gene>
<evidence type="ECO:0000313" key="1">
    <source>
        <dbReference type="EMBL" id="KAA0194063.1"/>
    </source>
</evidence>
<dbReference type="SUPFAM" id="SSF53098">
    <property type="entry name" value="Ribonuclease H-like"/>
    <property type="match status" value="1"/>
</dbReference>
<proteinExistence type="predicted"/>
<name>A0A6A0GZM4_HYAAZ</name>
<dbReference type="EMBL" id="JQDR03010575">
    <property type="protein sequence ID" value="KAA0194063.1"/>
    <property type="molecule type" value="Genomic_DNA"/>
</dbReference>
<dbReference type="AlphaFoldDB" id="A0A6A0GZM4"/>
<dbReference type="Proteomes" id="UP000711488">
    <property type="component" value="Unassembled WGS sequence"/>
</dbReference>
<sequence>MSRRSLTRKIEERFRQATEDLKALLANVQSVATTADVWSCRNRLFGDEVIDNSHNEANEAESGEQSGNEMYVLPQHQRCAAHNLNLVATSDAEKAMTSSSSYKKIYRSAFAKARELWNKQCRSTQAADVIKMELGKMLVVPTATRWNSVYDSVTCLVTVYDKKTTELNRVCNILKIPLFTLCDMSLLKEYILVLKPVAVSLDILQGEEKAFMGLLVPAVCVR</sequence>
<dbReference type="PANTHER" id="PTHR47501">
    <property type="entry name" value="TRANSPOSASE-RELATED"/>
    <property type="match status" value="1"/>
</dbReference>
<protein>
    <recommendedName>
        <fullName evidence="2">HAT C-terminal dimerisation domain-containing protein</fullName>
    </recommendedName>
</protein>
<organism evidence="1">
    <name type="scientific">Hyalella azteca</name>
    <name type="common">Amphipod</name>
    <dbReference type="NCBI Taxonomy" id="294128"/>
    <lineage>
        <taxon>Eukaryota</taxon>
        <taxon>Metazoa</taxon>
        <taxon>Ecdysozoa</taxon>
        <taxon>Arthropoda</taxon>
        <taxon>Crustacea</taxon>
        <taxon>Multicrustacea</taxon>
        <taxon>Malacostraca</taxon>
        <taxon>Eumalacostraca</taxon>
        <taxon>Peracarida</taxon>
        <taxon>Amphipoda</taxon>
        <taxon>Senticaudata</taxon>
        <taxon>Talitrida</taxon>
        <taxon>Talitroidea</taxon>
        <taxon>Hyalellidae</taxon>
        <taxon>Hyalella</taxon>
    </lineage>
</organism>
<accession>A0A6A0GZM4</accession>